<gene>
    <name evidence="1" type="ORF">WN48_09111</name>
</gene>
<evidence type="ECO:0000313" key="1">
    <source>
        <dbReference type="EMBL" id="OAD53788.1"/>
    </source>
</evidence>
<protein>
    <submittedName>
        <fullName evidence="1">Uncharacterized protein</fullName>
    </submittedName>
</protein>
<dbReference type="AlphaFoldDB" id="A0A310SA42"/>
<sequence>MKKITSSLPMSFSRSPDPAGVQNKMRVLNDVKDARKICLLKTSLVFAYRLSVPERIKGISAAGDPGQEEEGNQKMEVPVAVRRRSFIFLQLLQSLDVSRYSKMLLTNILWMPRNAHVGNILFNFRPDDKFPSNA</sequence>
<dbReference type="EMBL" id="KQ765917">
    <property type="protein sequence ID" value="OAD53788.1"/>
    <property type="molecule type" value="Genomic_DNA"/>
</dbReference>
<evidence type="ECO:0000313" key="2">
    <source>
        <dbReference type="Proteomes" id="UP000250275"/>
    </source>
</evidence>
<accession>A0A310SA42</accession>
<keyword evidence="2" id="KW-1185">Reference proteome</keyword>
<dbReference type="Proteomes" id="UP000250275">
    <property type="component" value="Unassembled WGS sequence"/>
</dbReference>
<name>A0A310SA42_9HYME</name>
<proteinExistence type="predicted"/>
<organism evidence="1 2">
    <name type="scientific">Eufriesea mexicana</name>
    <dbReference type="NCBI Taxonomy" id="516756"/>
    <lineage>
        <taxon>Eukaryota</taxon>
        <taxon>Metazoa</taxon>
        <taxon>Ecdysozoa</taxon>
        <taxon>Arthropoda</taxon>
        <taxon>Hexapoda</taxon>
        <taxon>Insecta</taxon>
        <taxon>Pterygota</taxon>
        <taxon>Neoptera</taxon>
        <taxon>Endopterygota</taxon>
        <taxon>Hymenoptera</taxon>
        <taxon>Apocrita</taxon>
        <taxon>Aculeata</taxon>
        <taxon>Apoidea</taxon>
        <taxon>Anthophila</taxon>
        <taxon>Apidae</taxon>
        <taxon>Eufriesea</taxon>
    </lineage>
</organism>
<reference evidence="1 2" key="1">
    <citation type="submission" date="2015-07" db="EMBL/GenBank/DDBJ databases">
        <title>The genome of Eufriesea mexicana.</title>
        <authorList>
            <person name="Pan H."/>
            <person name="Kapheim K."/>
        </authorList>
    </citation>
    <scope>NUCLEOTIDE SEQUENCE [LARGE SCALE GENOMIC DNA]</scope>
    <source>
        <strain evidence="1">0111107269</strain>
        <tissue evidence="1">Whole body</tissue>
    </source>
</reference>